<protein>
    <submittedName>
        <fullName evidence="9">Bt1 family protein</fullName>
    </submittedName>
</protein>
<feature type="compositionally biased region" description="Polar residues" evidence="7">
    <location>
        <begin position="834"/>
        <end position="843"/>
    </location>
</feature>
<keyword evidence="4 8" id="KW-0812">Transmembrane</keyword>
<feature type="compositionally biased region" description="Basic and acidic residues" evidence="7">
    <location>
        <begin position="142"/>
        <end position="169"/>
    </location>
</feature>
<dbReference type="AlphaFoldDB" id="A0A2C6LAE0"/>
<accession>A0A2C6LAE0</accession>
<dbReference type="OrthoDB" id="754047at2759"/>
<evidence type="ECO:0000256" key="4">
    <source>
        <dbReference type="ARBA" id="ARBA00022692"/>
    </source>
</evidence>
<evidence type="ECO:0000313" key="10">
    <source>
        <dbReference type="Proteomes" id="UP000221165"/>
    </source>
</evidence>
<feature type="transmembrane region" description="Helical" evidence="8">
    <location>
        <begin position="409"/>
        <end position="428"/>
    </location>
</feature>
<feature type="compositionally biased region" description="Acidic residues" evidence="7">
    <location>
        <begin position="170"/>
        <end position="184"/>
    </location>
</feature>
<feature type="compositionally biased region" description="Basic and acidic residues" evidence="7">
    <location>
        <begin position="820"/>
        <end position="831"/>
    </location>
</feature>
<evidence type="ECO:0000256" key="3">
    <source>
        <dbReference type="ARBA" id="ARBA00022448"/>
    </source>
</evidence>
<feature type="transmembrane region" description="Helical" evidence="8">
    <location>
        <begin position="611"/>
        <end position="633"/>
    </location>
</feature>
<feature type="region of interest" description="Disordered" evidence="7">
    <location>
        <begin position="1031"/>
        <end position="1102"/>
    </location>
</feature>
<comment type="caution">
    <text evidence="9">The sequence shown here is derived from an EMBL/GenBank/DDBJ whole genome shotgun (WGS) entry which is preliminary data.</text>
</comment>
<feature type="transmembrane region" description="Helical" evidence="8">
    <location>
        <begin position="448"/>
        <end position="467"/>
    </location>
</feature>
<dbReference type="VEuPathDB" id="ToxoDB:CSUI_002026"/>
<dbReference type="InterPro" id="IPR036259">
    <property type="entry name" value="MFS_trans_sf"/>
</dbReference>
<comment type="similarity">
    <text evidence="2">Belongs to the major facilitator superfamily. Folate-biopterin transporter (TC 2.A.71) family.</text>
</comment>
<evidence type="ECO:0000256" key="7">
    <source>
        <dbReference type="SAM" id="MobiDB-lite"/>
    </source>
</evidence>
<feature type="region of interest" description="Disordered" evidence="7">
    <location>
        <begin position="61"/>
        <end position="91"/>
    </location>
</feature>
<feature type="transmembrane region" description="Helical" evidence="8">
    <location>
        <begin position="479"/>
        <end position="499"/>
    </location>
</feature>
<feature type="transmembrane region" description="Helical" evidence="8">
    <location>
        <begin position="548"/>
        <end position="567"/>
    </location>
</feature>
<feature type="compositionally biased region" description="Low complexity" evidence="7">
    <location>
        <begin position="1122"/>
        <end position="1144"/>
    </location>
</feature>
<keyword evidence="5 8" id="KW-1133">Transmembrane helix</keyword>
<name>A0A2C6LAE0_9APIC</name>
<dbReference type="GeneID" id="94425439"/>
<feature type="transmembrane region" description="Helical" evidence="8">
    <location>
        <begin position="574"/>
        <end position="596"/>
    </location>
</feature>
<feature type="transmembrane region" description="Helical" evidence="8">
    <location>
        <begin position="381"/>
        <end position="403"/>
    </location>
</feature>
<dbReference type="SUPFAM" id="SSF103473">
    <property type="entry name" value="MFS general substrate transporter"/>
    <property type="match status" value="2"/>
</dbReference>
<dbReference type="PANTHER" id="PTHR31585">
    <property type="entry name" value="FOLATE-BIOPTERIN TRANSPORTER 1, CHLOROPLASTIC"/>
    <property type="match status" value="1"/>
</dbReference>
<feature type="compositionally biased region" description="Basic and acidic residues" evidence="7">
    <location>
        <begin position="190"/>
        <end position="209"/>
    </location>
</feature>
<feature type="region of interest" description="Disordered" evidence="7">
    <location>
        <begin position="812"/>
        <end position="961"/>
    </location>
</feature>
<organism evidence="9 10">
    <name type="scientific">Cystoisospora suis</name>
    <dbReference type="NCBI Taxonomy" id="483139"/>
    <lineage>
        <taxon>Eukaryota</taxon>
        <taxon>Sar</taxon>
        <taxon>Alveolata</taxon>
        <taxon>Apicomplexa</taxon>
        <taxon>Conoidasida</taxon>
        <taxon>Coccidia</taxon>
        <taxon>Eucoccidiorida</taxon>
        <taxon>Eimeriorina</taxon>
        <taxon>Sarcocystidae</taxon>
        <taxon>Cystoisospora</taxon>
    </lineage>
</organism>
<evidence type="ECO:0000256" key="2">
    <source>
        <dbReference type="ARBA" id="ARBA00007015"/>
    </source>
</evidence>
<feature type="region of interest" description="Disordered" evidence="7">
    <location>
        <begin position="133"/>
        <end position="219"/>
    </location>
</feature>
<dbReference type="Proteomes" id="UP000221165">
    <property type="component" value="Unassembled WGS sequence"/>
</dbReference>
<proteinExistence type="inferred from homology"/>
<keyword evidence="6 8" id="KW-0472">Membrane</keyword>
<feature type="compositionally biased region" description="Low complexity" evidence="7">
    <location>
        <begin position="862"/>
        <end position="879"/>
    </location>
</feature>
<dbReference type="GO" id="GO:0016020">
    <property type="term" value="C:membrane"/>
    <property type="evidence" value="ECO:0007669"/>
    <property type="project" value="UniProtKB-SubCell"/>
</dbReference>
<feature type="transmembrane region" description="Helical" evidence="8">
    <location>
        <begin position="311"/>
        <end position="330"/>
    </location>
</feature>
<evidence type="ECO:0000256" key="5">
    <source>
        <dbReference type="ARBA" id="ARBA00022989"/>
    </source>
</evidence>
<comment type="subcellular location">
    <subcellularLocation>
        <location evidence="1">Membrane</location>
        <topology evidence="1">Multi-pass membrane protein</topology>
    </subcellularLocation>
</comment>
<dbReference type="EMBL" id="MIGC01000843">
    <property type="protein sequence ID" value="PHJ24135.1"/>
    <property type="molecule type" value="Genomic_DNA"/>
</dbReference>
<sequence length="1144" mass="126351">MAPPSSSSSLWDCLRCPSQFYLTGRGCLLGRGENEGMGRRTRGSGRRCCFRRCSFGTRQGDRHDKEEVVGKKSCSRGGEQGEGKKPLQTWSEKGGQEKLVKLCRCRSPTISKGKNVQHGDNKEDDRLVVLSDISLLSDEEGGQDKEDRENKKGVDDHSDRRMMFESPTKEDDEMEGTEEFEEQEQGGGKGGEEKKTAGALEGGERERRGDRHHRKGVKKKVEAEKDNSVYCEVCGGLVVSKDAGEEFSYVVNPSKLLAHDDDDDADDDDLSVIQTRQKTFGERVCDGLESINPINLYRFAARVHKHVGSRFFILLLSVFGLVRGVLYGLSHRALLPYLKAAGQDAGTYQRIDALGTVIWSMMGLVGSISDSIPIGGYHKRYYMIIANIVGISGVSLFAFTPSSVVSQNVWLAGLSTFLVCTQMSTLVLMCSGKYSELMEKKPEIKADIVTFVFTCWMIGNLIGTSIVGPVSDAVGTRPLFYLALPLAIQSLIPIALGYLPEERVTFRVLTNKLYQHKAFFFMALLIGITGTGIVLITIVLPGEDKSVMMYYCSICTFVLVVACILCLPKQLAKCNLYLFLWGIVNISITGALDFFYTADEECIADGPHFDYTYYSTVISIVGTLANWVAIWIFHSFLSNWSFRRVFWLSIAVRCVASLFDYVMVTRANIRVGIPDNVMYLFGDAIILNLVNTLNHMPGYILTSRLCPKGLESTAYAVMDGMSHLGWNFSKQFGIFAINLAGITTKSTVSATDAIGGAVEQQHQQCNFDNLGTLTLITQFAFPLLAIPLSFLLLPNTRMSDRILKDAELKYDCEEDDEGDDNSRRRGDEGKKTVSLPSTIQDRTSCCKESERQGEKGGDTCPSSFSSGSSSSDIRIFISSPDGDSDQHSLYSDSHEEKPSDAIVCGRGRGDGANRGGVHEGKQKSRQLKATDHQEGETKTMGYLEINKPTPQGDEDESGQKTSGLFSSFQRKFRNIHPSSLIRQFSFSKGESLVNQQHQHQKGEPIKERDIHIAIDSHDGWQEAAYNSRHRYEQNHNEDDRREGFGGDFGPSERRNSRPCVKGSEDDEFGVIGPSRAVSLDRISLGQSTDAGTVGGCAGGQRNSFGLYSQVSRESFFDSPRLSIRGSRPPPVSSSSSGHPSTTEQ</sequence>
<dbReference type="PANTHER" id="PTHR31585:SF51">
    <property type="entry name" value="TRANSPORTER, PUTATIVE-RELATED"/>
    <property type="match status" value="1"/>
</dbReference>
<keyword evidence="3" id="KW-0813">Transport</keyword>
<evidence type="ECO:0000256" key="6">
    <source>
        <dbReference type="ARBA" id="ARBA00023136"/>
    </source>
</evidence>
<feature type="transmembrane region" description="Helical" evidence="8">
    <location>
        <begin position="770"/>
        <end position="793"/>
    </location>
</feature>
<evidence type="ECO:0000313" key="9">
    <source>
        <dbReference type="EMBL" id="PHJ24135.1"/>
    </source>
</evidence>
<dbReference type="InterPro" id="IPR039309">
    <property type="entry name" value="BT1"/>
</dbReference>
<dbReference type="Pfam" id="PF03092">
    <property type="entry name" value="BT1"/>
    <property type="match status" value="1"/>
</dbReference>
<feature type="compositionally biased region" description="Basic and acidic residues" evidence="7">
    <location>
        <begin position="907"/>
        <end position="937"/>
    </location>
</feature>
<feature type="transmembrane region" description="Helical" evidence="8">
    <location>
        <begin position="519"/>
        <end position="542"/>
    </location>
</feature>
<dbReference type="RefSeq" id="XP_067925809.1">
    <property type="nucleotide sequence ID" value="XM_068062228.1"/>
</dbReference>
<evidence type="ECO:0000256" key="8">
    <source>
        <dbReference type="SAM" id="Phobius"/>
    </source>
</evidence>
<gene>
    <name evidence="9" type="ORF">CSUI_002026</name>
</gene>
<feature type="compositionally biased region" description="Basic and acidic residues" evidence="7">
    <location>
        <begin position="844"/>
        <end position="857"/>
    </location>
</feature>
<evidence type="ECO:0000256" key="1">
    <source>
        <dbReference type="ARBA" id="ARBA00004141"/>
    </source>
</evidence>
<reference evidence="9 10" key="1">
    <citation type="journal article" date="2017" name="Int. J. Parasitol.">
        <title>The genome of the protozoan parasite Cystoisospora suis and a reverse vaccinology approach to identify vaccine candidates.</title>
        <authorList>
            <person name="Palmieri N."/>
            <person name="Shrestha A."/>
            <person name="Ruttkowski B."/>
            <person name="Beck T."/>
            <person name="Vogl C."/>
            <person name="Tomley F."/>
            <person name="Blake D.P."/>
            <person name="Joachim A."/>
        </authorList>
    </citation>
    <scope>NUCLEOTIDE SEQUENCE [LARGE SCALE GENOMIC DNA]</scope>
    <source>
        <strain evidence="9 10">Wien I</strain>
    </source>
</reference>
<feature type="compositionally biased region" description="Basic and acidic residues" evidence="7">
    <location>
        <begin position="1031"/>
        <end position="1055"/>
    </location>
</feature>
<feature type="compositionally biased region" description="Basic and acidic residues" evidence="7">
    <location>
        <begin position="61"/>
        <end position="70"/>
    </location>
</feature>
<feature type="region of interest" description="Disordered" evidence="7">
    <location>
        <begin position="1119"/>
        <end position="1144"/>
    </location>
</feature>
<keyword evidence="10" id="KW-1185">Reference proteome</keyword>